<organism evidence="1 2">
    <name type="scientific">Rotaria socialis</name>
    <dbReference type="NCBI Taxonomy" id="392032"/>
    <lineage>
        <taxon>Eukaryota</taxon>
        <taxon>Metazoa</taxon>
        <taxon>Spiralia</taxon>
        <taxon>Gnathifera</taxon>
        <taxon>Rotifera</taxon>
        <taxon>Eurotatoria</taxon>
        <taxon>Bdelloidea</taxon>
        <taxon>Philodinida</taxon>
        <taxon>Philodinidae</taxon>
        <taxon>Rotaria</taxon>
    </lineage>
</organism>
<evidence type="ECO:0000313" key="1">
    <source>
        <dbReference type="EMBL" id="CAF4966909.1"/>
    </source>
</evidence>
<name>A0A821YU26_9BILA</name>
<proteinExistence type="predicted"/>
<reference evidence="1" key="1">
    <citation type="submission" date="2021-02" db="EMBL/GenBank/DDBJ databases">
        <authorList>
            <person name="Nowell W R."/>
        </authorList>
    </citation>
    <scope>NUCLEOTIDE SEQUENCE</scope>
</reference>
<gene>
    <name evidence="1" type="ORF">QYT958_LOCUS34824</name>
</gene>
<evidence type="ECO:0000313" key="2">
    <source>
        <dbReference type="Proteomes" id="UP000663848"/>
    </source>
</evidence>
<dbReference type="EMBL" id="CAJOBR010025539">
    <property type="protein sequence ID" value="CAF4966909.1"/>
    <property type="molecule type" value="Genomic_DNA"/>
</dbReference>
<dbReference type="Proteomes" id="UP000663848">
    <property type="component" value="Unassembled WGS sequence"/>
</dbReference>
<feature type="non-terminal residue" evidence="1">
    <location>
        <position position="1"/>
    </location>
</feature>
<accession>A0A821YU26</accession>
<dbReference type="AlphaFoldDB" id="A0A821YU26"/>
<protein>
    <submittedName>
        <fullName evidence="1">Uncharacterized protein</fullName>
    </submittedName>
</protein>
<sequence>ETSNETHLPDNKTELLPGLLPFVPNMPVLLTDNIACELEFSSGTQEIFRELVYDDQEDLGSLKVKSDVFPSNASYIRKPWYALVEINTSQVETDLDGLPPQRILIPLVKKSNLPFPSSNSSAHYLNV</sequence>
<comment type="caution">
    <text evidence="1">The sequence shown here is derived from an EMBL/GenBank/DDBJ whole genome shotgun (WGS) entry which is preliminary data.</text>
</comment>